<dbReference type="Proteomes" id="UP001501822">
    <property type="component" value="Unassembled WGS sequence"/>
</dbReference>
<reference evidence="2 3" key="1">
    <citation type="journal article" date="2019" name="Int. J. Syst. Evol. Microbiol.">
        <title>The Global Catalogue of Microorganisms (GCM) 10K type strain sequencing project: providing services to taxonomists for standard genome sequencing and annotation.</title>
        <authorList>
            <consortium name="The Broad Institute Genomics Platform"/>
            <consortium name="The Broad Institute Genome Sequencing Center for Infectious Disease"/>
            <person name="Wu L."/>
            <person name="Ma J."/>
        </authorList>
    </citation>
    <scope>NUCLEOTIDE SEQUENCE [LARGE SCALE GENOMIC DNA]</scope>
    <source>
        <strain evidence="2 3">JCM 3146</strain>
    </source>
</reference>
<dbReference type="RefSeq" id="WP_343886918.1">
    <property type="nucleotide sequence ID" value="NZ_BAAABM010000069.1"/>
</dbReference>
<evidence type="ECO:0000313" key="2">
    <source>
        <dbReference type="EMBL" id="GAA0369806.1"/>
    </source>
</evidence>
<evidence type="ECO:0000313" key="3">
    <source>
        <dbReference type="Proteomes" id="UP001501822"/>
    </source>
</evidence>
<keyword evidence="3" id="KW-1185">Reference proteome</keyword>
<protein>
    <submittedName>
        <fullName evidence="2">Uncharacterized protein</fullName>
    </submittedName>
</protein>
<evidence type="ECO:0000256" key="1">
    <source>
        <dbReference type="SAM" id="Phobius"/>
    </source>
</evidence>
<name>A0ABN0XPU1_9ACTN</name>
<dbReference type="EMBL" id="BAAABM010000069">
    <property type="protein sequence ID" value="GAA0369806.1"/>
    <property type="molecule type" value="Genomic_DNA"/>
</dbReference>
<feature type="transmembrane region" description="Helical" evidence="1">
    <location>
        <begin position="6"/>
        <end position="39"/>
    </location>
</feature>
<keyword evidence="1" id="KW-0472">Membrane</keyword>
<accession>A0ABN0XPU1</accession>
<proteinExistence type="predicted"/>
<keyword evidence="1" id="KW-0812">Transmembrane</keyword>
<organism evidence="2 3">
    <name type="scientific">Actinoallomurus spadix</name>
    <dbReference type="NCBI Taxonomy" id="79912"/>
    <lineage>
        <taxon>Bacteria</taxon>
        <taxon>Bacillati</taxon>
        <taxon>Actinomycetota</taxon>
        <taxon>Actinomycetes</taxon>
        <taxon>Streptosporangiales</taxon>
        <taxon>Thermomonosporaceae</taxon>
        <taxon>Actinoallomurus</taxon>
    </lineage>
</organism>
<sequence length="135" mass="14703">MTWWAALYGIYLGIISTISVTELVVGAAAAVFGAAAAVATRRALLTDLAIARPRPRVLLLLPPQIVRDCLLLLRPARRGRFAEVAMPSRRDGVLTLLLSLSPGAYVVRVSPDRDTVQVHRAEDRSSLLERELTSC</sequence>
<keyword evidence="1" id="KW-1133">Transmembrane helix</keyword>
<comment type="caution">
    <text evidence="2">The sequence shown here is derived from an EMBL/GenBank/DDBJ whole genome shotgun (WGS) entry which is preliminary data.</text>
</comment>
<gene>
    <name evidence="2" type="ORF">GCM10010151_69650</name>
</gene>